<dbReference type="InterPro" id="IPR036761">
    <property type="entry name" value="TTHA0802/YceI-like_sf"/>
</dbReference>
<organism evidence="3 4">
    <name type="scientific">Gelidibacter salicanalis</name>
    <dbReference type="NCBI Taxonomy" id="291193"/>
    <lineage>
        <taxon>Bacteria</taxon>
        <taxon>Pseudomonadati</taxon>
        <taxon>Bacteroidota</taxon>
        <taxon>Flavobacteriia</taxon>
        <taxon>Flavobacteriales</taxon>
        <taxon>Flavobacteriaceae</taxon>
        <taxon>Gelidibacter</taxon>
    </lineage>
</organism>
<proteinExistence type="predicted"/>
<keyword evidence="4" id="KW-1185">Reference proteome</keyword>
<feature type="domain" description="Lipid/polyisoprenoid-binding YceI-like" evidence="2">
    <location>
        <begin position="86"/>
        <end position="190"/>
    </location>
</feature>
<evidence type="ECO:0000313" key="4">
    <source>
        <dbReference type="Proteomes" id="UP000662373"/>
    </source>
</evidence>
<dbReference type="SUPFAM" id="SSF101874">
    <property type="entry name" value="YceI-like"/>
    <property type="match status" value="1"/>
</dbReference>
<name>A0A934NJN3_9FLAO</name>
<evidence type="ECO:0000313" key="3">
    <source>
        <dbReference type="EMBL" id="MBJ7882898.1"/>
    </source>
</evidence>
<dbReference type="Pfam" id="PF04264">
    <property type="entry name" value="YceI"/>
    <property type="match status" value="1"/>
</dbReference>
<feature type="chain" id="PRO_5037290498" evidence="1">
    <location>
        <begin position="21"/>
        <end position="194"/>
    </location>
</feature>
<evidence type="ECO:0000256" key="1">
    <source>
        <dbReference type="SAM" id="SignalP"/>
    </source>
</evidence>
<keyword evidence="1" id="KW-0732">Signal</keyword>
<dbReference type="Gene3D" id="2.40.128.110">
    <property type="entry name" value="Lipid/polyisoprenoid-binding, YceI-like"/>
    <property type="match status" value="1"/>
</dbReference>
<dbReference type="EMBL" id="JAEHJZ010000057">
    <property type="protein sequence ID" value="MBJ7882898.1"/>
    <property type="molecule type" value="Genomic_DNA"/>
</dbReference>
<evidence type="ECO:0000259" key="2">
    <source>
        <dbReference type="Pfam" id="PF04264"/>
    </source>
</evidence>
<accession>A0A934NJN3</accession>
<comment type="caution">
    <text evidence="3">The sequence shown here is derived from an EMBL/GenBank/DDBJ whole genome shotgun (WGS) entry which is preliminary data.</text>
</comment>
<protein>
    <submittedName>
        <fullName evidence="3">YceI family protein</fullName>
    </submittedName>
</protein>
<sequence>MKRLLYILPLLLLVSFTKLDTVKNSTSVRITSQSELHIKGTSNVTDFTCQYNIKNLNDPILIHYESDADVIKFEKSLLILENSGFDCGGRGINKDFHGLLKSDIYPKITLSLKQIKLKPNKSNTADASIEIEIAGQKQIYHMETKFYQDNGWHISGKLKLNINDFDLEAPKKMLGLIVVSDEIEINFKLVVKEC</sequence>
<dbReference type="RefSeq" id="WP_199603321.1">
    <property type="nucleotide sequence ID" value="NZ_JAEHJZ010000057.1"/>
</dbReference>
<dbReference type="AlphaFoldDB" id="A0A934NJN3"/>
<gene>
    <name evidence="3" type="ORF">JEM65_19875</name>
</gene>
<dbReference type="Proteomes" id="UP000662373">
    <property type="component" value="Unassembled WGS sequence"/>
</dbReference>
<dbReference type="InterPro" id="IPR007372">
    <property type="entry name" value="Lipid/polyisoprenoid-bd_YceI"/>
</dbReference>
<feature type="signal peptide" evidence="1">
    <location>
        <begin position="1"/>
        <end position="20"/>
    </location>
</feature>
<reference evidence="3 4" key="1">
    <citation type="submission" date="2020-09" db="EMBL/GenBank/DDBJ databases">
        <title>Draft genome of Gelidibacter salicanalis PAMC21136.</title>
        <authorList>
            <person name="Park H."/>
        </authorList>
    </citation>
    <scope>NUCLEOTIDE SEQUENCE [LARGE SCALE GENOMIC DNA]</scope>
    <source>
        <strain evidence="3 4">PAMC21136</strain>
    </source>
</reference>